<proteinExistence type="predicted"/>
<gene>
    <name evidence="1" type="ORF">H0H81_001649</name>
</gene>
<reference evidence="1" key="2">
    <citation type="submission" date="2021-10" db="EMBL/GenBank/DDBJ databases">
        <title>Phylogenomics reveals ancestral predisposition of the termite-cultivated fungus Termitomyces towards a domesticated lifestyle.</title>
        <authorList>
            <person name="Auxier B."/>
            <person name="Grum-Grzhimaylo A."/>
            <person name="Cardenas M.E."/>
            <person name="Lodge J.D."/>
            <person name="Laessoe T."/>
            <person name="Pedersen O."/>
            <person name="Smith M.E."/>
            <person name="Kuyper T.W."/>
            <person name="Franco-Molano E.A."/>
            <person name="Baroni T.J."/>
            <person name="Aanen D.K."/>
        </authorList>
    </citation>
    <scope>NUCLEOTIDE SEQUENCE</scope>
    <source>
        <strain evidence="1">D49</strain>
    </source>
</reference>
<protein>
    <submittedName>
        <fullName evidence="1">Uncharacterized protein</fullName>
    </submittedName>
</protein>
<dbReference type="Proteomes" id="UP000717328">
    <property type="component" value="Unassembled WGS sequence"/>
</dbReference>
<dbReference type="AlphaFoldDB" id="A0A9P7GH15"/>
<dbReference type="OrthoDB" id="3269546at2759"/>
<reference evidence="1" key="1">
    <citation type="submission" date="2021-02" db="EMBL/GenBank/DDBJ databases">
        <authorList>
            <person name="Nieuwenhuis M."/>
            <person name="Van De Peppel L.J.J."/>
        </authorList>
    </citation>
    <scope>NUCLEOTIDE SEQUENCE</scope>
    <source>
        <strain evidence="1">D49</strain>
    </source>
</reference>
<keyword evidence="2" id="KW-1185">Reference proteome</keyword>
<dbReference type="EMBL" id="JABCKI010000654">
    <property type="protein sequence ID" value="KAG5649883.1"/>
    <property type="molecule type" value="Genomic_DNA"/>
</dbReference>
<evidence type="ECO:0000313" key="2">
    <source>
        <dbReference type="Proteomes" id="UP000717328"/>
    </source>
</evidence>
<name>A0A9P7GH15_9AGAR</name>
<evidence type="ECO:0000313" key="1">
    <source>
        <dbReference type="EMBL" id="KAG5649883.1"/>
    </source>
</evidence>
<sequence length="240" mass="26811">MGPALHWVWDHFETDGQFFRENNSNKNAWCIACLDAHRRVIREASMPIVELDSRISPLTEEEITTEARQVRKATEIGMNIKRKHAQAGRVKARAHRDFFIPESDTESHAHEILDMDNPSNIDLLEFTDLSNELIARTAEEDRIESEEVLQSSGSITIPAFSGPSGPPRASTRKISVPLQQLFIYPPASDTHTAAKGLGFFWNGGIRNLERERKAYEVLLATTGIDACTDALHASTTSNSV</sequence>
<comment type="caution">
    <text evidence="1">The sequence shown here is derived from an EMBL/GenBank/DDBJ whole genome shotgun (WGS) entry which is preliminary data.</text>
</comment>
<accession>A0A9P7GH15</accession>
<organism evidence="1 2">
    <name type="scientific">Sphagnurus paluster</name>
    <dbReference type="NCBI Taxonomy" id="117069"/>
    <lineage>
        <taxon>Eukaryota</taxon>
        <taxon>Fungi</taxon>
        <taxon>Dikarya</taxon>
        <taxon>Basidiomycota</taxon>
        <taxon>Agaricomycotina</taxon>
        <taxon>Agaricomycetes</taxon>
        <taxon>Agaricomycetidae</taxon>
        <taxon>Agaricales</taxon>
        <taxon>Tricholomatineae</taxon>
        <taxon>Lyophyllaceae</taxon>
        <taxon>Sphagnurus</taxon>
    </lineage>
</organism>